<feature type="transmembrane region" description="Helical" evidence="7">
    <location>
        <begin position="98"/>
        <end position="119"/>
    </location>
</feature>
<feature type="transmembrane region" description="Helical" evidence="7">
    <location>
        <begin position="329"/>
        <end position="350"/>
    </location>
</feature>
<evidence type="ECO:0000256" key="3">
    <source>
        <dbReference type="ARBA" id="ARBA00022475"/>
    </source>
</evidence>
<evidence type="ECO:0000256" key="1">
    <source>
        <dbReference type="ARBA" id="ARBA00004651"/>
    </source>
</evidence>
<feature type="transmembrane region" description="Helical" evidence="7">
    <location>
        <begin position="306"/>
        <end position="323"/>
    </location>
</feature>
<dbReference type="InterPro" id="IPR010290">
    <property type="entry name" value="TM_effector"/>
</dbReference>
<feature type="transmembrane region" description="Helical" evidence="7">
    <location>
        <begin position="165"/>
        <end position="185"/>
    </location>
</feature>
<feature type="transmembrane region" description="Helical" evidence="7">
    <location>
        <begin position="370"/>
        <end position="391"/>
    </location>
</feature>
<evidence type="ECO:0000256" key="4">
    <source>
        <dbReference type="ARBA" id="ARBA00022692"/>
    </source>
</evidence>
<evidence type="ECO:0000256" key="7">
    <source>
        <dbReference type="SAM" id="Phobius"/>
    </source>
</evidence>
<name>A0A381UH91_9ZZZZ</name>
<keyword evidence="2" id="KW-0813">Transport</keyword>
<comment type="subcellular location">
    <subcellularLocation>
        <location evidence="1">Cell membrane</location>
        <topology evidence="1">Multi-pass membrane protein</topology>
    </subcellularLocation>
</comment>
<keyword evidence="6 7" id="KW-0472">Membrane</keyword>
<feature type="transmembrane region" description="Helical" evidence="7">
    <location>
        <begin position="66"/>
        <end position="86"/>
    </location>
</feature>
<organism evidence="8">
    <name type="scientific">marine metagenome</name>
    <dbReference type="NCBI Taxonomy" id="408172"/>
    <lineage>
        <taxon>unclassified sequences</taxon>
        <taxon>metagenomes</taxon>
        <taxon>ecological metagenomes</taxon>
    </lineage>
</organism>
<dbReference type="PANTHER" id="PTHR23513">
    <property type="entry name" value="INTEGRAL MEMBRANE EFFLUX PROTEIN-RELATED"/>
    <property type="match status" value="1"/>
</dbReference>
<feature type="transmembrane region" description="Helical" evidence="7">
    <location>
        <begin position="278"/>
        <end position="299"/>
    </location>
</feature>
<sequence length="422" mass="44234">MASISQAEVAGNNELIPPVVYTRAWASSLRFRDFRLFWASTVCYSLGTGMEHVAVGWLVFDITGSAFIVGVAAAARMAPLFFLGILSGAMADWLERRLFLFFSALSGVAVAAVMATILLTGDPSVWIVIVLVAAGGCVFAFTLTTRNAYTYDIVGPKHALNGLSLNQMAMQAGGIAGAVISGALIELVGPGWQYLAVGASYLGSASVLLVIGHSARAAQPQREPLLRNLAGYVRFLRENRVIFVLMCLTSVTEVLGFTHMTLLPVFAKEVLHVGPAGLGYLTAVRQAGGLLGLALLANLQDYRRKGLLMFILAIAFGAGLMAFSVSSALVYFIIVLAAVNACAMSVDTLYKTLMQSNVPDKQRGRAMGSWVVSIGVAPLGHMGVGGLGAALGAQGALLVNGAALAGISLVAAIGLPKIRRLE</sequence>
<evidence type="ECO:0000256" key="6">
    <source>
        <dbReference type="ARBA" id="ARBA00023136"/>
    </source>
</evidence>
<dbReference type="AlphaFoldDB" id="A0A381UH91"/>
<protein>
    <recommendedName>
        <fullName evidence="9">Major facilitator superfamily (MFS) profile domain-containing protein</fullName>
    </recommendedName>
</protein>
<feature type="transmembrane region" description="Helical" evidence="7">
    <location>
        <begin position="191"/>
        <end position="212"/>
    </location>
</feature>
<keyword evidence="4 7" id="KW-0812">Transmembrane</keyword>
<feature type="transmembrane region" description="Helical" evidence="7">
    <location>
        <begin position="36"/>
        <end position="60"/>
    </location>
</feature>
<dbReference type="SUPFAM" id="SSF103473">
    <property type="entry name" value="MFS general substrate transporter"/>
    <property type="match status" value="1"/>
</dbReference>
<gene>
    <name evidence="8" type="ORF">METZ01_LOCUS80420</name>
</gene>
<evidence type="ECO:0008006" key="9">
    <source>
        <dbReference type="Google" id="ProtNLM"/>
    </source>
</evidence>
<evidence type="ECO:0000313" key="8">
    <source>
        <dbReference type="EMBL" id="SVA27566.1"/>
    </source>
</evidence>
<dbReference type="GO" id="GO:0005886">
    <property type="term" value="C:plasma membrane"/>
    <property type="evidence" value="ECO:0007669"/>
    <property type="project" value="UniProtKB-SubCell"/>
</dbReference>
<dbReference type="InterPro" id="IPR036259">
    <property type="entry name" value="MFS_trans_sf"/>
</dbReference>
<accession>A0A381UH91</accession>
<dbReference type="Gene3D" id="1.20.1250.20">
    <property type="entry name" value="MFS general substrate transporter like domains"/>
    <property type="match status" value="1"/>
</dbReference>
<feature type="transmembrane region" description="Helical" evidence="7">
    <location>
        <begin position="125"/>
        <end position="144"/>
    </location>
</feature>
<proteinExistence type="predicted"/>
<feature type="transmembrane region" description="Helical" evidence="7">
    <location>
        <begin position="397"/>
        <end position="415"/>
    </location>
</feature>
<keyword evidence="3" id="KW-1003">Cell membrane</keyword>
<dbReference type="PANTHER" id="PTHR23513:SF11">
    <property type="entry name" value="STAPHYLOFERRIN A TRANSPORTER"/>
    <property type="match status" value="1"/>
</dbReference>
<dbReference type="CDD" id="cd06173">
    <property type="entry name" value="MFS_MefA_like"/>
    <property type="match status" value="1"/>
</dbReference>
<dbReference type="EMBL" id="UINC01006444">
    <property type="protein sequence ID" value="SVA27566.1"/>
    <property type="molecule type" value="Genomic_DNA"/>
</dbReference>
<evidence type="ECO:0000256" key="5">
    <source>
        <dbReference type="ARBA" id="ARBA00022989"/>
    </source>
</evidence>
<reference evidence="8" key="1">
    <citation type="submission" date="2018-05" db="EMBL/GenBank/DDBJ databases">
        <authorList>
            <person name="Lanie J.A."/>
            <person name="Ng W.-L."/>
            <person name="Kazmierczak K.M."/>
            <person name="Andrzejewski T.M."/>
            <person name="Davidsen T.M."/>
            <person name="Wayne K.J."/>
            <person name="Tettelin H."/>
            <person name="Glass J.I."/>
            <person name="Rusch D."/>
            <person name="Podicherti R."/>
            <person name="Tsui H.-C.T."/>
            <person name="Winkler M.E."/>
        </authorList>
    </citation>
    <scope>NUCLEOTIDE SEQUENCE</scope>
</reference>
<dbReference type="Pfam" id="PF05977">
    <property type="entry name" value="MFS_3"/>
    <property type="match status" value="1"/>
</dbReference>
<keyword evidence="5 7" id="KW-1133">Transmembrane helix</keyword>
<evidence type="ECO:0000256" key="2">
    <source>
        <dbReference type="ARBA" id="ARBA00022448"/>
    </source>
</evidence>
<feature type="transmembrane region" description="Helical" evidence="7">
    <location>
        <begin position="241"/>
        <end position="266"/>
    </location>
</feature>